<organism evidence="1">
    <name type="scientific">uncultured Acidimicrobiales bacterium</name>
    <dbReference type="NCBI Taxonomy" id="310071"/>
    <lineage>
        <taxon>Bacteria</taxon>
        <taxon>Bacillati</taxon>
        <taxon>Actinomycetota</taxon>
        <taxon>Acidimicrobiia</taxon>
        <taxon>Acidimicrobiales</taxon>
        <taxon>environmental samples</taxon>
    </lineage>
</organism>
<evidence type="ECO:0000313" key="1">
    <source>
        <dbReference type="EMBL" id="CAA9249134.1"/>
    </source>
</evidence>
<proteinExistence type="predicted"/>
<dbReference type="Gene3D" id="2.60.120.1140">
    <property type="entry name" value="Protein of unknown function DUF192"/>
    <property type="match status" value="1"/>
</dbReference>
<gene>
    <name evidence="1" type="ORF">AVDCRST_MAG76-2185</name>
</gene>
<evidence type="ECO:0008006" key="2">
    <source>
        <dbReference type="Google" id="ProtNLM"/>
    </source>
</evidence>
<protein>
    <recommendedName>
        <fullName evidence="2">DUF192 domain-containing protein</fullName>
    </recommendedName>
</protein>
<name>A0A6J4IF26_9ACTN</name>
<reference evidence="1" key="1">
    <citation type="submission" date="2020-02" db="EMBL/GenBank/DDBJ databases">
        <authorList>
            <person name="Meier V. D."/>
        </authorList>
    </citation>
    <scope>NUCLEOTIDE SEQUENCE</scope>
    <source>
        <strain evidence="1">AVDCRST_MAG76</strain>
    </source>
</reference>
<dbReference type="PANTHER" id="PTHR37953:SF1">
    <property type="entry name" value="UPF0127 PROTEIN MJ1496"/>
    <property type="match status" value="1"/>
</dbReference>
<dbReference type="InterPro" id="IPR003795">
    <property type="entry name" value="DUF192"/>
</dbReference>
<dbReference type="EMBL" id="CADCSZ010000136">
    <property type="protein sequence ID" value="CAA9249134.1"/>
    <property type="molecule type" value="Genomic_DNA"/>
</dbReference>
<dbReference type="AlphaFoldDB" id="A0A6J4IF26"/>
<dbReference type="Pfam" id="PF02643">
    <property type="entry name" value="DUF192"/>
    <property type="match status" value="1"/>
</dbReference>
<dbReference type="InterPro" id="IPR038695">
    <property type="entry name" value="Saro_0823-like_sf"/>
</dbReference>
<sequence length="195" mass="20651">MAPSLLELPPQIASSALGRPGARRWLGRVVWVLALVAVASLFSVGGSQPDDPYLFGRQPVQGFGQGTLKVLTVASGSSLSPAEHCSLLAKTAAQQARGLMNRRDLAGYASMVFDYSREVDVLFYNRNVPMALTVAWFDGDGRWVGSRDLEPCPDIEGCPTVAAPANFRYAVEVEVGGLSRLGLGPGSQIALAEGC</sequence>
<accession>A0A6J4IF26</accession>
<dbReference type="PANTHER" id="PTHR37953">
    <property type="entry name" value="UPF0127 PROTEIN MJ1496"/>
    <property type="match status" value="1"/>
</dbReference>